<dbReference type="AlphaFoldDB" id="A0A9N9NST0"/>
<dbReference type="InterPro" id="IPR052772">
    <property type="entry name" value="Endo/PolyKinase_Domain-Protein"/>
</dbReference>
<keyword evidence="4" id="KW-1185">Reference proteome</keyword>
<dbReference type="SUPFAM" id="SSF160443">
    <property type="entry name" value="SMR domain-like"/>
    <property type="match status" value="1"/>
</dbReference>
<dbReference type="Proteomes" id="UP000789396">
    <property type="component" value="Unassembled WGS sequence"/>
</dbReference>
<evidence type="ECO:0000256" key="1">
    <source>
        <dbReference type="SAM" id="MobiDB-lite"/>
    </source>
</evidence>
<dbReference type="OrthoDB" id="3231855at2759"/>
<evidence type="ECO:0000313" key="4">
    <source>
        <dbReference type="Proteomes" id="UP000789396"/>
    </source>
</evidence>
<feature type="compositionally biased region" description="Basic residues" evidence="1">
    <location>
        <begin position="122"/>
        <end position="135"/>
    </location>
</feature>
<evidence type="ECO:0000313" key="3">
    <source>
        <dbReference type="EMBL" id="CAG8754160.1"/>
    </source>
</evidence>
<feature type="compositionally biased region" description="Low complexity" evidence="1">
    <location>
        <begin position="148"/>
        <end position="180"/>
    </location>
</feature>
<organism evidence="3 4">
    <name type="scientific">Racocetra fulgida</name>
    <dbReference type="NCBI Taxonomy" id="60492"/>
    <lineage>
        <taxon>Eukaryota</taxon>
        <taxon>Fungi</taxon>
        <taxon>Fungi incertae sedis</taxon>
        <taxon>Mucoromycota</taxon>
        <taxon>Glomeromycotina</taxon>
        <taxon>Glomeromycetes</taxon>
        <taxon>Diversisporales</taxon>
        <taxon>Gigasporaceae</taxon>
        <taxon>Racocetra</taxon>
    </lineage>
</organism>
<gene>
    <name evidence="3" type="ORF">RFULGI_LOCUS13825</name>
</gene>
<name>A0A9N9NST0_9GLOM</name>
<feature type="region of interest" description="Disordered" evidence="1">
    <location>
        <begin position="110"/>
        <end position="180"/>
    </location>
</feature>
<accession>A0A9N9NST0</accession>
<dbReference type="Gene3D" id="3.30.1370.110">
    <property type="match status" value="1"/>
</dbReference>
<comment type="caution">
    <text evidence="3">The sequence shown here is derived from an EMBL/GenBank/DDBJ whole genome shotgun (WGS) entry which is preliminary data.</text>
</comment>
<proteinExistence type="predicted"/>
<dbReference type="PROSITE" id="PS50828">
    <property type="entry name" value="SMR"/>
    <property type="match status" value="1"/>
</dbReference>
<sequence>AEYQTDSPYIVDDFDYESIFLTGDEIPLDEKIERLNFLQNEVEQSSPESLKEFLKACFPEFSENRIDVLLLENDNNAETVSDIILNEICLAEQTNCVYYDSFPLTPPISERDDDFSVSDSRSKHRKKKRHRKSKKQGIVIFQNNALRPNSMPSSNPSSPQMPSSSSPQMPSSSSPQMSFSPSFQDLFLSDGAILNLETRQYQDTQKKVNSRNYVKSTSVTTFRTSKSLSTGECMKKRNEAFKKAVNAFQKSKGSRNGEGGIAFHYSTERNGDANLLDLHGLRVDEALVVVKEKLDEWYPKEMIRGNHSPNGVARLRTEVNRLLIKNNWDISEYKG</sequence>
<evidence type="ECO:0000259" key="2">
    <source>
        <dbReference type="PROSITE" id="PS50828"/>
    </source>
</evidence>
<dbReference type="GO" id="GO:0004519">
    <property type="term" value="F:endonuclease activity"/>
    <property type="evidence" value="ECO:0007669"/>
    <property type="project" value="TreeGrafter"/>
</dbReference>
<dbReference type="PANTHER" id="PTHR46535:SF1">
    <property type="entry name" value="NEDD4-BINDING PROTEIN 2"/>
    <property type="match status" value="1"/>
</dbReference>
<dbReference type="InterPro" id="IPR002625">
    <property type="entry name" value="Smr_dom"/>
</dbReference>
<feature type="non-terminal residue" evidence="3">
    <location>
        <position position="335"/>
    </location>
</feature>
<dbReference type="GO" id="GO:0005634">
    <property type="term" value="C:nucleus"/>
    <property type="evidence" value="ECO:0007669"/>
    <property type="project" value="TreeGrafter"/>
</dbReference>
<reference evidence="3" key="1">
    <citation type="submission" date="2021-06" db="EMBL/GenBank/DDBJ databases">
        <authorList>
            <person name="Kallberg Y."/>
            <person name="Tangrot J."/>
            <person name="Rosling A."/>
        </authorList>
    </citation>
    <scope>NUCLEOTIDE SEQUENCE</scope>
    <source>
        <strain evidence="3">IN212</strain>
    </source>
</reference>
<dbReference type="InterPro" id="IPR036063">
    <property type="entry name" value="Smr_dom_sf"/>
</dbReference>
<feature type="non-terminal residue" evidence="3">
    <location>
        <position position="1"/>
    </location>
</feature>
<feature type="domain" description="Smr" evidence="2">
    <location>
        <begin position="276"/>
        <end position="335"/>
    </location>
</feature>
<dbReference type="EMBL" id="CAJVPZ010037704">
    <property type="protein sequence ID" value="CAG8754160.1"/>
    <property type="molecule type" value="Genomic_DNA"/>
</dbReference>
<dbReference type="PANTHER" id="PTHR46535">
    <property type="entry name" value="NEDD4-BINDING PROTEIN 2"/>
    <property type="match status" value="1"/>
</dbReference>
<protein>
    <submittedName>
        <fullName evidence="3">10883_t:CDS:1</fullName>
    </submittedName>
</protein>